<proteinExistence type="predicted"/>
<name>A0A0D3G3K4_9ORYZ</name>
<sequence length="225" mass="25157">MVRQGVSDVMPPPGLADKCKRTFRRWMIHALEEDWLMPDGRSGYGVLAKVTLCLQAVYDCSFLVIRAVAEFRPCSAAITYWFSEDSVTNSANDRSSSMWKWEWMDDQTMWSGGCALQLAARSCLIKTLCYNVGNHHLITGSSDIQHTAMAHNSATPMNVNVAVSLVSIKFAEAKIGRKNHCVLLKRKSSSKILFLSVMPPKPRCSKEEQTSCSPQVIQSFMQLVC</sequence>
<dbReference type="AlphaFoldDB" id="A0A0D3G3K4"/>
<reference evidence="1" key="1">
    <citation type="journal article" date="2009" name="Rice">
        <title>De Novo Next Generation Sequencing of Plant Genomes.</title>
        <authorList>
            <person name="Rounsley S."/>
            <person name="Marri P.R."/>
            <person name="Yu Y."/>
            <person name="He R."/>
            <person name="Sisneros N."/>
            <person name="Goicoechea J.L."/>
            <person name="Lee S.J."/>
            <person name="Angelova A."/>
            <person name="Kudrna D."/>
            <person name="Luo M."/>
            <person name="Affourtit J."/>
            <person name="Desany B."/>
            <person name="Knight J."/>
            <person name="Niazi F."/>
            <person name="Egholm M."/>
            <person name="Wing R.A."/>
        </authorList>
    </citation>
    <scope>NUCLEOTIDE SEQUENCE [LARGE SCALE GENOMIC DNA]</scope>
    <source>
        <strain evidence="1">cv. IRGC 105608</strain>
    </source>
</reference>
<reference evidence="1" key="2">
    <citation type="submission" date="2015-03" db="UniProtKB">
        <authorList>
            <consortium name="EnsemblPlants"/>
        </authorList>
    </citation>
    <scope>IDENTIFICATION</scope>
</reference>
<dbReference type="EnsemblPlants" id="OBART05G04310.1">
    <property type="protein sequence ID" value="OBART05G04310.1"/>
    <property type="gene ID" value="OBART05G04310"/>
</dbReference>
<evidence type="ECO:0000313" key="2">
    <source>
        <dbReference type="Proteomes" id="UP000026960"/>
    </source>
</evidence>
<dbReference type="Proteomes" id="UP000026960">
    <property type="component" value="Chromosome 5"/>
</dbReference>
<dbReference type="HOGENOM" id="CLU_1231524_0_0_1"/>
<accession>A0A0D3G3K4</accession>
<evidence type="ECO:0000313" key="1">
    <source>
        <dbReference type="EnsemblPlants" id="OBART05G04310.1"/>
    </source>
</evidence>
<protein>
    <submittedName>
        <fullName evidence="1">Uncharacterized protein</fullName>
    </submittedName>
</protein>
<dbReference type="Gramene" id="OBART05G04310.1">
    <property type="protein sequence ID" value="OBART05G04310.1"/>
    <property type="gene ID" value="OBART05G04310"/>
</dbReference>
<keyword evidence="2" id="KW-1185">Reference proteome</keyword>
<organism evidence="1">
    <name type="scientific">Oryza barthii</name>
    <dbReference type="NCBI Taxonomy" id="65489"/>
    <lineage>
        <taxon>Eukaryota</taxon>
        <taxon>Viridiplantae</taxon>
        <taxon>Streptophyta</taxon>
        <taxon>Embryophyta</taxon>
        <taxon>Tracheophyta</taxon>
        <taxon>Spermatophyta</taxon>
        <taxon>Magnoliopsida</taxon>
        <taxon>Liliopsida</taxon>
        <taxon>Poales</taxon>
        <taxon>Poaceae</taxon>
        <taxon>BOP clade</taxon>
        <taxon>Oryzoideae</taxon>
        <taxon>Oryzeae</taxon>
        <taxon>Oryzinae</taxon>
        <taxon>Oryza</taxon>
    </lineage>
</organism>
<dbReference type="PaxDb" id="65489-OBART05G04310.1"/>